<feature type="domain" description="PAS" evidence="1">
    <location>
        <begin position="158"/>
        <end position="182"/>
    </location>
</feature>
<feature type="domain" description="PAC" evidence="2">
    <location>
        <begin position="89"/>
        <end position="141"/>
    </location>
</feature>
<dbReference type="PROSITE" id="PS50113">
    <property type="entry name" value="PAC"/>
    <property type="match status" value="2"/>
</dbReference>
<dbReference type="Pfam" id="PF08447">
    <property type="entry name" value="PAS_3"/>
    <property type="match status" value="1"/>
</dbReference>
<organism evidence="3 5">
    <name type="scientific">Orrella dioscoreae</name>
    <dbReference type="NCBI Taxonomy" id="1851544"/>
    <lineage>
        <taxon>Bacteria</taxon>
        <taxon>Pseudomonadati</taxon>
        <taxon>Pseudomonadota</taxon>
        <taxon>Betaproteobacteria</taxon>
        <taxon>Burkholderiales</taxon>
        <taxon>Alcaligenaceae</taxon>
        <taxon>Orrella</taxon>
    </lineage>
</organism>
<evidence type="ECO:0000259" key="1">
    <source>
        <dbReference type="PROSITE" id="PS50112"/>
    </source>
</evidence>
<accession>A0A1C3JWH7</accession>
<dbReference type="Pfam" id="PF08448">
    <property type="entry name" value="PAS_4"/>
    <property type="match status" value="1"/>
</dbReference>
<dbReference type="PROSITE" id="PS50112">
    <property type="entry name" value="PAS"/>
    <property type="match status" value="1"/>
</dbReference>
<dbReference type="PANTHER" id="PTHR24422:SF10">
    <property type="entry name" value="CHEMOTAXIS PROTEIN METHYLTRANSFERASE 2"/>
    <property type="match status" value="1"/>
</dbReference>
<dbReference type="SUPFAM" id="SSF55785">
    <property type="entry name" value="PYP-like sensor domain (PAS domain)"/>
    <property type="match status" value="2"/>
</dbReference>
<dbReference type="InterPro" id="IPR050903">
    <property type="entry name" value="Bact_Chemotaxis_MeTrfase"/>
</dbReference>
<dbReference type="Proteomes" id="UP000078558">
    <property type="component" value="Chromosome I"/>
</dbReference>
<dbReference type="SMART" id="SM00086">
    <property type="entry name" value="PAC"/>
    <property type="match status" value="2"/>
</dbReference>
<keyword evidence="5" id="KW-1185">Reference proteome</keyword>
<dbReference type="InterPro" id="IPR000700">
    <property type="entry name" value="PAS-assoc_C"/>
</dbReference>
<dbReference type="InterPro" id="IPR001610">
    <property type="entry name" value="PAC"/>
</dbReference>
<proteinExistence type="predicted"/>
<dbReference type="STRING" id="1851544.ODI_00157"/>
<dbReference type="KEGG" id="odi:ODI_R3508"/>
<dbReference type="InterPro" id="IPR035965">
    <property type="entry name" value="PAS-like_dom_sf"/>
</dbReference>
<sequence length="301" mass="33468">MFNPFDVFQRSSKSRFVPSGPGTHSQVQAVIELLPDGMIVGANDAMLHLAGYGLTELAGQHHRMLVPPALRENPAYDAFWQGLAEGRGDSGHYALMTHGGGECWVQGGYVPVTDRRGKVVRVVGYLMDITEQRRRQNDLEGRLAAIGKSQGVVEFGLDGTVLRANENFLDVMGYRDHEVVGRHHRLFVDPALHETPEYRAFWDKLGQGAYDAGQYRRIGKNGREVWIQASYNPVLDENGRAFKVIEVASDVTQRARDMDGVMQELRRSVEEMHDIMVHIRQAASGQADGIAKGDGAPRDLM</sequence>
<dbReference type="EMBL" id="FLRC01000001">
    <property type="protein sequence ID" value="SBT23621.1"/>
    <property type="molecule type" value="Genomic_DNA"/>
</dbReference>
<protein>
    <submittedName>
        <fullName evidence="3">Methyl-accepting chemotaxis protein</fullName>
    </submittedName>
</protein>
<dbReference type="InterPro" id="IPR000014">
    <property type="entry name" value="PAS"/>
</dbReference>
<dbReference type="OrthoDB" id="9806477at2"/>
<dbReference type="CDD" id="cd00130">
    <property type="entry name" value="PAS"/>
    <property type="match status" value="2"/>
</dbReference>
<dbReference type="RefSeq" id="WP_067748813.1">
    <property type="nucleotide sequence ID" value="NZ_LT907988.1"/>
</dbReference>
<evidence type="ECO:0000313" key="3">
    <source>
        <dbReference type="EMBL" id="SBT23621.1"/>
    </source>
</evidence>
<name>A0A1C3JWH7_9BURK</name>
<gene>
    <name evidence="3" type="ORF">ODI_00157</name>
    <name evidence="4" type="ORF">ODI_R3508</name>
</gene>
<dbReference type="AlphaFoldDB" id="A0A1C3JWH7"/>
<evidence type="ECO:0000259" key="2">
    <source>
        <dbReference type="PROSITE" id="PS50113"/>
    </source>
</evidence>
<dbReference type="InterPro" id="IPR013656">
    <property type="entry name" value="PAS_4"/>
</dbReference>
<dbReference type="EMBL" id="LT907988">
    <property type="protein sequence ID" value="SOE51533.1"/>
    <property type="molecule type" value="Genomic_DNA"/>
</dbReference>
<dbReference type="NCBIfam" id="TIGR00229">
    <property type="entry name" value="sensory_box"/>
    <property type="match status" value="2"/>
</dbReference>
<feature type="domain" description="PAC" evidence="2">
    <location>
        <begin position="211"/>
        <end position="263"/>
    </location>
</feature>
<evidence type="ECO:0000313" key="4">
    <source>
        <dbReference type="EMBL" id="SOE51533.1"/>
    </source>
</evidence>
<evidence type="ECO:0000313" key="5">
    <source>
        <dbReference type="Proteomes" id="UP000078558"/>
    </source>
</evidence>
<reference evidence="4 5" key="2">
    <citation type="submission" date="2017-08" db="EMBL/GenBank/DDBJ databases">
        <authorList>
            <person name="de Groot N.N."/>
        </authorList>
    </citation>
    <scope>NUCLEOTIDE SEQUENCE [LARGE SCALE GENOMIC DNA]</scope>
    <source>
        <strain evidence="4">Orrdi1</strain>
    </source>
</reference>
<reference evidence="3 5" key="1">
    <citation type="submission" date="2016-06" db="EMBL/GenBank/DDBJ databases">
        <authorList>
            <person name="Kjaerup R.B."/>
            <person name="Dalgaard T.S."/>
            <person name="Juul-Madsen H.R."/>
        </authorList>
    </citation>
    <scope>NUCLEOTIDE SEQUENCE [LARGE SCALE GENOMIC DNA]</scope>
    <source>
        <strain evidence="3">Orrdi1</strain>
    </source>
</reference>
<dbReference type="Gene3D" id="3.30.450.20">
    <property type="entry name" value="PAS domain"/>
    <property type="match status" value="2"/>
</dbReference>
<dbReference type="PANTHER" id="PTHR24422">
    <property type="entry name" value="CHEMOTAXIS PROTEIN METHYLTRANSFERASE"/>
    <property type="match status" value="1"/>
</dbReference>
<dbReference type="InterPro" id="IPR013655">
    <property type="entry name" value="PAS_fold_3"/>
</dbReference>